<dbReference type="AlphaFoldDB" id="A0AAI9N4D5"/>
<accession>A0AAI9N4D5</accession>
<evidence type="ECO:0000313" key="3">
    <source>
        <dbReference type="Proteomes" id="UP000006772"/>
    </source>
</evidence>
<dbReference type="Pfam" id="PF08346">
    <property type="entry name" value="AntA"/>
    <property type="match status" value="1"/>
</dbReference>
<evidence type="ECO:0000313" key="2">
    <source>
        <dbReference type="EMBL" id="EOA05139.1"/>
    </source>
</evidence>
<reference evidence="2 3" key="1">
    <citation type="journal article" date="2013" name="Front. Microbiol.">
        <title>The genome of the endophytic bacterium H. frisingense GSF30(T) identifies diverse strategies in the Herbaspirillum genus to interact with plants.</title>
        <authorList>
            <person name="Straub D."/>
            <person name="Rothballer M."/>
            <person name="Hartmann A."/>
            <person name="Ludewig U."/>
        </authorList>
    </citation>
    <scope>NUCLEOTIDE SEQUENCE [LARGE SCALE GENOMIC DNA]</scope>
    <source>
        <strain evidence="2 3">GSF30</strain>
    </source>
</reference>
<dbReference type="InterPro" id="IPR013557">
    <property type="entry name" value="AntA/B_antirep"/>
</dbReference>
<dbReference type="EMBL" id="AEEC02000010">
    <property type="protein sequence ID" value="EOA05139.1"/>
    <property type="molecule type" value="Genomic_DNA"/>
</dbReference>
<proteinExistence type="predicted"/>
<name>A0AAI9N4D5_9BURK</name>
<dbReference type="Proteomes" id="UP000006772">
    <property type="component" value="Unassembled WGS sequence"/>
</dbReference>
<comment type="caution">
    <text evidence="2">The sequence shown here is derived from an EMBL/GenBank/DDBJ whole genome shotgun (WGS) entry which is preliminary data.</text>
</comment>
<protein>
    <submittedName>
        <fullName evidence="2">Anti-repressor protein</fullName>
    </submittedName>
</protein>
<dbReference type="RefSeq" id="WP_006463117.1">
    <property type="nucleotide sequence ID" value="NZ_AEEC02000010.1"/>
</dbReference>
<evidence type="ECO:0000259" key="1">
    <source>
        <dbReference type="Pfam" id="PF08346"/>
    </source>
</evidence>
<feature type="domain" description="AntA/AntB antirepressor" evidence="1">
    <location>
        <begin position="42"/>
        <end position="114"/>
    </location>
</feature>
<organism evidence="2 3">
    <name type="scientific">Herbaspirillum frisingense GSF30</name>
    <dbReference type="NCBI Taxonomy" id="864073"/>
    <lineage>
        <taxon>Bacteria</taxon>
        <taxon>Pseudomonadati</taxon>
        <taxon>Pseudomonadota</taxon>
        <taxon>Betaproteobacteria</taxon>
        <taxon>Burkholderiales</taxon>
        <taxon>Oxalobacteraceae</taxon>
        <taxon>Herbaspirillum</taxon>
    </lineage>
</organism>
<sequence length="152" mass="16587">MLGLVDWIEDLVFDLQRGGGMCPLVKISTAEDGGSGSGVQTVNARDPHAFVQVGKCGATWIKDRIQHFGFVEGGDYVTEKFVRSLDSGSTKAHAQTAIEHHLSLEMAKELATMAPSFLSSQNLPDALRLTADLADQLTTKFWWRGSSCEFLL</sequence>
<gene>
    <name evidence="2" type="ORF">HFRIS_009660</name>
</gene>